<accession>A0A830FLX5</accession>
<dbReference type="CDD" id="cd00995">
    <property type="entry name" value="PBP2_NikA_DppA_OppA_like"/>
    <property type="match status" value="1"/>
</dbReference>
<reference evidence="5" key="2">
    <citation type="submission" date="2020-09" db="EMBL/GenBank/DDBJ databases">
        <authorList>
            <person name="Sun Q."/>
            <person name="Ohkuma M."/>
        </authorList>
    </citation>
    <scope>NUCLEOTIDE SEQUENCE</scope>
    <source>
        <strain evidence="5">JCM 16108</strain>
    </source>
</reference>
<feature type="domain" description="Solute-binding protein family 5" evidence="4">
    <location>
        <begin position="272"/>
        <end position="569"/>
    </location>
</feature>
<gene>
    <name evidence="5" type="ORF">GCM10009017_07530</name>
    <name evidence="6" type="ORF">J2752_001715</name>
</gene>
<dbReference type="EMBL" id="JAGGKO010000002">
    <property type="protein sequence ID" value="MBP1954803.1"/>
    <property type="molecule type" value="Genomic_DNA"/>
</dbReference>
<protein>
    <submittedName>
        <fullName evidence="6">Peptide/nickel transport system substrate-binding protein</fullName>
    </submittedName>
</protein>
<dbReference type="OrthoDB" id="233597at2157"/>
<dbReference type="Gene3D" id="3.40.190.10">
    <property type="entry name" value="Periplasmic binding protein-like II"/>
    <property type="match status" value="1"/>
</dbReference>
<comment type="caution">
    <text evidence="5">The sequence shown here is derived from an EMBL/GenBank/DDBJ whole genome shotgun (WGS) entry which is preliminary data.</text>
</comment>
<name>A0A830FLX5_9EURY</name>
<dbReference type="InterPro" id="IPR039424">
    <property type="entry name" value="SBP_5"/>
</dbReference>
<comment type="similarity">
    <text evidence="1">Belongs to the bacterial solute-binding protein 5 family.</text>
</comment>
<dbReference type="PANTHER" id="PTHR30290">
    <property type="entry name" value="PERIPLASMIC BINDING COMPONENT OF ABC TRANSPORTER"/>
    <property type="match status" value="1"/>
</dbReference>
<dbReference type="EMBL" id="BMOO01000002">
    <property type="protein sequence ID" value="GGM59864.1"/>
    <property type="molecule type" value="Genomic_DNA"/>
</dbReference>
<evidence type="ECO:0000256" key="1">
    <source>
        <dbReference type="ARBA" id="ARBA00005695"/>
    </source>
</evidence>
<dbReference type="Pfam" id="PF00496">
    <property type="entry name" value="SBP_bac_5"/>
    <property type="match status" value="1"/>
</dbReference>
<reference evidence="6" key="3">
    <citation type="submission" date="2021-03" db="EMBL/GenBank/DDBJ databases">
        <title>Genomic Encyclopedia of Type Strains, Phase IV (KMG-IV): sequencing the most valuable type-strain genomes for metagenomic binning, comparative biology and taxonomic classification.</title>
        <authorList>
            <person name="Goeker M."/>
        </authorList>
    </citation>
    <scope>NUCLEOTIDE SEQUENCE</scope>
    <source>
        <strain evidence="6">DSM 22443</strain>
    </source>
</reference>
<organism evidence="5 7">
    <name type="scientific">Halarchaeum rubridurum</name>
    <dbReference type="NCBI Taxonomy" id="489911"/>
    <lineage>
        <taxon>Archaea</taxon>
        <taxon>Methanobacteriati</taxon>
        <taxon>Methanobacteriota</taxon>
        <taxon>Stenosarchaea group</taxon>
        <taxon>Halobacteria</taxon>
        <taxon>Halobacteriales</taxon>
        <taxon>Halobacteriaceae</taxon>
    </lineage>
</organism>
<dbReference type="GO" id="GO:0015833">
    <property type="term" value="P:peptide transport"/>
    <property type="evidence" value="ECO:0007669"/>
    <property type="project" value="TreeGrafter"/>
</dbReference>
<dbReference type="PANTHER" id="PTHR30290:SF9">
    <property type="entry name" value="OLIGOPEPTIDE-BINDING PROTEIN APPA"/>
    <property type="match status" value="1"/>
</dbReference>
<evidence type="ECO:0000313" key="6">
    <source>
        <dbReference type="EMBL" id="MBP1954803.1"/>
    </source>
</evidence>
<dbReference type="GO" id="GO:1904680">
    <property type="term" value="F:peptide transmembrane transporter activity"/>
    <property type="evidence" value="ECO:0007669"/>
    <property type="project" value="TreeGrafter"/>
</dbReference>
<keyword evidence="3" id="KW-0732">Signal</keyword>
<evidence type="ECO:0000259" key="4">
    <source>
        <dbReference type="Pfam" id="PF00496"/>
    </source>
</evidence>
<evidence type="ECO:0000256" key="2">
    <source>
        <dbReference type="ARBA" id="ARBA00022448"/>
    </source>
</evidence>
<proteinExistence type="inferred from homology"/>
<dbReference type="Gene3D" id="3.10.105.10">
    <property type="entry name" value="Dipeptide-binding Protein, Domain 3"/>
    <property type="match status" value="2"/>
</dbReference>
<dbReference type="RefSeq" id="WP_188870020.1">
    <property type="nucleotide sequence ID" value="NZ_BMOO01000002.1"/>
</dbReference>
<dbReference type="Proteomes" id="UP000765891">
    <property type="component" value="Unassembled WGS sequence"/>
</dbReference>
<keyword evidence="7" id="KW-1185">Reference proteome</keyword>
<reference evidence="5" key="1">
    <citation type="journal article" date="2014" name="Int. J. Syst. Evol. Microbiol.">
        <title>Complete genome sequence of Corynebacterium casei LMG S-19264T (=DSM 44701T), isolated from a smear-ripened cheese.</title>
        <authorList>
            <consortium name="US DOE Joint Genome Institute (JGI-PGF)"/>
            <person name="Walter F."/>
            <person name="Albersmeier A."/>
            <person name="Kalinowski J."/>
            <person name="Ruckert C."/>
        </authorList>
    </citation>
    <scope>NUCLEOTIDE SEQUENCE</scope>
    <source>
        <strain evidence="5">JCM 16108</strain>
    </source>
</reference>
<evidence type="ECO:0000313" key="5">
    <source>
        <dbReference type="EMBL" id="GGM59864.1"/>
    </source>
</evidence>
<evidence type="ECO:0000313" key="7">
    <source>
        <dbReference type="Proteomes" id="UP000614609"/>
    </source>
</evidence>
<sequence length="597" mass="65361">MADDSSERDGMDRRTYLGALGAAGAAGLAGCNGGGGGGGSSSEDLGERVPALTVASLGGVAGASSIEQANQHVAKQIDEVLGVPAEVTIKELTTLWNEAYSDSRTFSFHVDLSPQFPSNLDPDNLLYSYHITNAGANGGPNVINYANCEFSELLDEQRTASSTEQRREYVTDALSTASEEVTPTTLCTNTGSSIYRNDQLNARDIGRAGPVDRNPEFLWNTEPINGADAMKSNVTPGNIPNVVYMNNRPSTPWVGTVYMPLLYRDKNYELAAGAAQDWTVEDSYQTFTFDLREGMTFHDGSPLTAEDAKWTLEFLNDNADTFAVISEYPYDTITAVDDTTLRVEMSRSAPSWLSAFVPIWSGILPKDVWQAAGAEEDPMNVEFDEIIGSGPYQVRDFQTRQILAMEPYEDHYLDVNGDLIFRGYSDRQSARRALESGSLNILLNSTNDTNEQIQNALGDKATVVTSDTFVSYELRAQHSFAPSMFREFRLAVSQTLNRARLNAYFNGGSGTPELHSSFAGKNHPWRPDDDGVLTEIADSPQPNPEAAKQVLRDAGWGWDGNGRLHYPPEKDLTPRWPEGSTPCEQPDAFPCVPDICE</sequence>
<dbReference type="Proteomes" id="UP000614609">
    <property type="component" value="Unassembled WGS sequence"/>
</dbReference>
<dbReference type="SUPFAM" id="SSF53850">
    <property type="entry name" value="Periplasmic binding protein-like II"/>
    <property type="match status" value="2"/>
</dbReference>
<dbReference type="InterPro" id="IPR000914">
    <property type="entry name" value="SBP_5_dom"/>
</dbReference>
<dbReference type="AlphaFoldDB" id="A0A830FLX5"/>
<evidence type="ECO:0000256" key="3">
    <source>
        <dbReference type="ARBA" id="ARBA00022729"/>
    </source>
</evidence>
<keyword evidence="2" id="KW-0813">Transport</keyword>